<keyword evidence="3" id="KW-1185">Reference proteome</keyword>
<proteinExistence type="predicted"/>
<protein>
    <recommendedName>
        <fullName evidence="1">DUF6879 domain-containing protein</fullName>
    </recommendedName>
</protein>
<name>A0A370GH76_9NOCA</name>
<organism evidence="2 3">
    <name type="scientific">Nocardia mexicana</name>
    <dbReference type="NCBI Taxonomy" id="279262"/>
    <lineage>
        <taxon>Bacteria</taxon>
        <taxon>Bacillati</taxon>
        <taxon>Actinomycetota</taxon>
        <taxon>Actinomycetes</taxon>
        <taxon>Mycobacteriales</taxon>
        <taxon>Nocardiaceae</taxon>
        <taxon>Nocardia</taxon>
    </lineage>
</organism>
<evidence type="ECO:0000259" key="1">
    <source>
        <dbReference type="Pfam" id="PF21806"/>
    </source>
</evidence>
<reference evidence="2 3" key="1">
    <citation type="submission" date="2018-07" db="EMBL/GenBank/DDBJ databases">
        <title>Genomic Encyclopedia of Type Strains, Phase IV (KMG-IV): sequencing the most valuable type-strain genomes for metagenomic binning, comparative biology and taxonomic classification.</title>
        <authorList>
            <person name="Goeker M."/>
        </authorList>
    </citation>
    <scope>NUCLEOTIDE SEQUENCE [LARGE SCALE GENOMIC DNA]</scope>
    <source>
        <strain evidence="2 3">DSM 44952</strain>
    </source>
</reference>
<dbReference type="InterPro" id="IPR049244">
    <property type="entry name" value="DUF6879"/>
</dbReference>
<dbReference type="Pfam" id="PF21806">
    <property type="entry name" value="DUF6879"/>
    <property type="match status" value="1"/>
</dbReference>
<feature type="domain" description="DUF6879" evidence="1">
    <location>
        <begin position="8"/>
        <end position="169"/>
    </location>
</feature>
<dbReference type="STRING" id="1210089.GCA_001613165_07918"/>
<evidence type="ECO:0000313" key="3">
    <source>
        <dbReference type="Proteomes" id="UP000255355"/>
    </source>
</evidence>
<dbReference type="AlphaFoldDB" id="A0A370GH76"/>
<evidence type="ECO:0000313" key="2">
    <source>
        <dbReference type="EMBL" id="RDI42519.1"/>
    </source>
</evidence>
<dbReference type="OrthoDB" id="3821358at2"/>
<dbReference type="Proteomes" id="UP000255355">
    <property type="component" value="Unassembled WGS sequence"/>
</dbReference>
<dbReference type="EMBL" id="QQAZ01000026">
    <property type="protein sequence ID" value="RDI42519.1"/>
    <property type="molecule type" value="Genomic_DNA"/>
</dbReference>
<sequence length="178" mass="20849">MQLIRDDQWPELFGQCRREAFHVEFRDTYAVPKESEPLRRFLDGQPDDNEWFEPWRRLVRATVDRGVAITRVRVVTVPHVDYQRWLLALAALSTEAGEDIRYLPRHRAGEVPTDDFWLLDDERVAFNLSDENGRAPGASALTADAWIVDQCRRVKERLWPLATPYSDYVTEHAVDLER</sequence>
<dbReference type="RefSeq" id="WP_068032586.1">
    <property type="nucleotide sequence ID" value="NZ_QQAZ01000026.1"/>
</dbReference>
<comment type="caution">
    <text evidence="2">The sequence shown here is derived from an EMBL/GenBank/DDBJ whole genome shotgun (WGS) entry which is preliminary data.</text>
</comment>
<accession>A0A370GH76</accession>
<gene>
    <name evidence="2" type="ORF">DFR68_12657</name>
</gene>